<dbReference type="OrthoDB" id="2565338at2759"/>
<proteinExistence type="predicted"/>
<evidence type="ECO:0000313" key="2">
    <source>
        <dbReference type="EMBL" id="RSH92391.1"/>
    </source>
</evidence>
<keyword evidence="3" id="KW-1185">Reference proteome</keyword>
<accession>A0A427YMX4</accession>
<feature type="compositionally biased region" description="Polar residues" evidence="1">
    <location>
        <begin position="316"/>
        <end position="327"/>
    </location>
</feature>
<reference evidence="2 3" key="1">
    <citation type="submission" date="2018-11" db="EMBL/GenBank/DDBJ databases">
        <title>Genome sequence of Saitozyma podzolica DSM 27192.</title>
        <authorList>
            <person name="Aliyu H."/>
            <person name="Gorte O."/>
            <person name="Ochsenreither K."/>
        </authorList>
    </citation>
    <scope>NUCLEOTIDE SEQUENCE [LARGE SCALE GENOMIC DNA]</scope>
    <source>
        <strain evidence="2 3">DSM 27192</strain>
    </source>
</reference>
<feature type="compositionally biased region" description="Basic and acidic residues" evidence="1">
    <location>
        <begin position="203"/>
        <end position="213"/>
    </location>
</feature>
<comment type="caution">
    <text evidence="2">The sequence shown here is derived from an EMBL/GenBank/DDBJ whole genome shotgun (WGS) entry which is preliminary data.</text>
</comment>
<sequence length="342" mass="37025">MSSSYASSHSFRANIAKPDPHSTSSRATGRPSNSSGVHHVDGSDDGALFRQVREIPLGSSPRRPTSDTSRDRYSPLSSPRTHLTPREVEAQAVANSHAASRALRYIRASAPKALLSAVSSAPTVTKTTKPDPWAHTARLAIHPGVDPMQALDEWLSGPSDEVMDVPLPDHARSSGQPSFARGWRQPSFARGWRQPKFVPGPAFEDHQARDRMKPPKHGGRSKAEQLGSVTDSWGAFDEVDGTKPFGIFEIEPDPPSRNTSPFKTAEADAEQINMARQEALGRARAGMSTGHEDLHSHTSDENVRFLRRSNVPGETRPSSDIPSTLSTPCPAGRGHGHDPLLS</sequence>
<feature type="compositionally biased region" description="Basic and acidic residues" evidence="1">
    <location>
        <begin position="290"/>
        <end position="304"/>
    </location>
</feature>
<name>A0A427YMX4_9TREE</name>
<feature type="compositionally biased region" description="Low complexity" evidence="1">
    <location>
        <begin position="1"/>
        <end position="10"/>
    </location>
</feature>
<organism evidence="2 3">
    <name type="scientific">Saitozyma podzolica</name>
    <dbReference type="NCBI Taxonomy" id="1890683"/>
    <lineage>
        <taxon>Eukaryota</taxon>
        <taxon>Fungi</taxon>
        <taxon>Dikarya</taxon>
        <taxon>Basidiomycota</taxon>
        <taxon>Agaricomycotina</taxon>
        <taxon>Tremellomycetes</taxon>
        <taxon>Tremellales</taxon>
        <taxon>Trimorphomycetaceae</taxon>
        <taxon>Saitozyma</taxon>
    </lineage>
</organism>
<evidence type="ECO:0000313" key="3">
    <source>
        <dbReference type="Proteomes" id="UP000279259"/>
    </source>
</evidence>
<protein>
    <submittedName>
        <fullName evidence="2">Uncharacterized protein</fullName>
    </submittedName>
</protein>
<dbReference type="AlphaFoldDB" id="A0A427YMX4"/>
<dbReference type="Proteomes" id="UP000279259">
    <property type="component" value="Unassembled WGS sequence"/>
</dbReference>
<dbReference type="EMBL" id="RSCD01000006">
    <property type="protein sequence ID" value="RSH92391.1"/>
    <property type="molecule type" value="Genomic_DNA"/>
</dbReference>
<feature type="region of interest" description="Disordered" evidence="1">
    <location>
        <begin position="1"/>
        <end position="84"/>
    </location>
</feature>
<feature type="compositionally biased region" description="Basic and acidic residues" evidence="1">
    <location>
        <begin position="64"/>
        <end position="73"/>
    </location>
</feature>
<feature type="region of interest" description="Disordered" evidence="1">
    <location>
        <begin position="286"/>
        <end position="342"/>
    </location>
</feature>
<gene>
    <name evidence="2" type="ORF">EHS25_008806</name>
</gene>
<evidence type="ECO:0000256" key="1">
    <source>
        <dbReference type="SAM" id="MobiDB-lite"/>
    </source>
</evidence>
<feature type="compositionally biased region" description="Polar residues" evidence="1">
    <location>
        <begin position="21"/>
        <end position="36"/>
    </location>
</feature>
<feature type="region of interest" description="Disordered" evidence="1">
    <location>
        <begin position="190"/>
        <end position="226"/>
    </location>
</feature>